<sequence length="493" mass="52305">MFTRVMPSSPSRGLLSAALVVCATAVACSDDGPLASNAQLVAGARANGIAAARLPNNALGAAVTFTVARADSARLRYWTEATPTDARTSPFTRLATGGAQRLPLLGLAPSTVYRGVVETMVGAQLVASDSFSVTTGALPAALASLHVDYQGTPTAGYAVSGYRGGDSVWVVAFDSTGRLAWYRGVEDRGGVGAAALQPNGDFTVYTGGTSGWNPAEGYYVELRPDGSFVRNIAAPAPYTTDNHELVFSQYDTTGSHAYFTGFTASPTDLSSIGGPRDTLFASHRIFAWTPAGASAIALDDTKLFTLADRIDPPALPPYDLAHPNAIDVAPDGDIVVSWRNMGEVTKLDPATGAIRWRLGGTHSTLTIVNDPLGFFSGQHSVRMIAPNRLLMFDNGQRHAPQVSRLVEYEIDATRRTATLVWSFTHPKGYFSGFTSVAQRLPNGNTFGYFSTQSALVEVTPNGAIVSEGILRDQRGLVSPYRVTRIASLYGRAR</sequence>
<protein>
    <recommendedName>
        <fullName evidence="4">Arylsulfotransferase</fullName>
    </recommendedName>
</protein>
<organism evidence="2 3">
    <name type="scientific">Gemmatirosa kalamazoonensis</name>
    <dbReference type="NCBI Taxonomy" id="861299"/>
    <lineage>
        <taxon>Bacteria</taxon>
        <taxon>Pseudomonadati</taxon>
        <taxon>Gemmatimonadota</taxon>
        <taxon>Gemmatimonadia</taxon>
        <taxon>Gemmatimonadales</taxon>
        <taxon>Gemmatimonadaceae</taxon>
        <taxon>Gemmatirosa</taxon>
    </lineage>
</organism>
<keyword evidence="1" id="KW-0732">Signal</keyword>
<dbReference type="InterPro" id="IPR010262">
    <property type="entry name" value="Arylsulfotransferase_bact"/>
</dbReference>
<evidence type="ECO:0000313" key="3">
    <source>
        <dbReference type="Proteomes" id="UP000019151"/>
    </source>
</evidence>
<dbReference type="Proteomes" id="UP000019151">
    <property type="component" value="Chromosome"/>
</dbReference>
<dbReference type="EMBL" id="CP007128">
    <property type="protein sequence ID" value="AHG91042.1"/>
    <property type="molecule type" value="Genomic_DNA"/>
</dbReference>
<dbReference type="PROSITE" id="PS51257">
    <property type="entry name" value="PROKAR_LIPOPROTEIN"/>
    <property type="match status" value="1"/>
</dbReference>
<dbReference type="HOGENOM" id="CLU_552931_0_0_0"/>
<feature type="chain" id="PRO_5004794329" description="Arylsulfotransferase" evidence="1">
    <location>
        <begin position="28"/>
        <end position="493"/>
    </location>
</feature>
<name>W0RKS6_9BACT</name>
<evidence type="ECO:0000313" key="2">
    <source>
        <dbReference type="EMBL" id="AHG91042.1"/>
    </source>
</evidence>
<evidence type="ECO:0008006" key="4">
    <source>
        <dbReference type="Google" id="ProtNLM"/>
    </source>
</evidence>
<dbReference type="InParanoid" id="W0RKS6"/>
<dbReference type="InterPro" id="IPR011044">
    <property type="entry name" value="Quino_amine_DH_bsu"/>
</dbReference>
<gene>
    <name evidence="2" type="ORF">J421_3505</name>
</gene>
<dbReference type="PANTHER" id="PTHR35340">
    <property type="entry name" value="PQQ ENZYME REPEAT PROTEIN-RELATED"/>
    <property type="match status" value="1"/>
</dbReference>
<dbReference type="Pfam" id="PF05935">
    <property type="entry name" value="Arylsulfotrans"/>
    <property type="match status" value="1"/>
</dbReference>
<proteinExistence type="predicted"/>
<feature type="signal peptide" evidence="1">
    <location>
        <begin position="1"/>
        <end position="27"/>
    </location>
</feature>
<evidence type="ECO:0000256" key="1">
    <source>
        <dbReference type="SAM" id="SignalP"/>
    </source>
</evidence>
<reference evidence="2 3" key="1">
    <citation type="journal article" date="2014" name="Genome Announc.">
        <title>Genome Sequence and Methylome of Soil Bacterium Gemmatirosa kalamazoonensis KBS708T, a Member of the Rarely Cultivated Gemmatimonadetes Phylum.</title>
        <authorList>
            <person name="Debruyn J.M."/>
            <person name="Radosevich M."/>
            <person name="Wommack K.E."/>
            <person name="Polson S.W."/>
            <person name="Hauser L.J."/>
            <person name="Fawaz M.N."/>
            <person name="Korlach J."/>
            <person name="Tsai Y.C."/>
        </authorList>
    </citation>
    <scope>NUCLEOTIDE SEQUENCE [LARGE SCALE GENOMIC DNA]</scope>
    <source>
        <strain evidence="2 3">KBS708</strain>
    </source>
</reference>
<accession>W0RKS6</accession>
<dbReference type="SUPFAM" id="SSF50969">
    <property type="entry name" value="YVTN repeat-like/Quinoprotein amine dehydrogenase"/>
    <property type="match status" value="1"/>
</dbReference>
<dbReference type="PANTHER" id="PTHR35340:SF5">
    <property type="entry name" value="ASST-DOMAIN-CONTAINING PROTEIN"/>
    <property type="match status" value="1"/>
</dbReference>
<dbReference type="AlphaFoldDB" id="W0RKS6"/>
<dbReference type="KEGG" id="gba:J421_3505"/>
<dbReference type="InterPro" id="IPR053143">
    <property type="entry name" value="Arylsulfate_ST"/>
</dbReference>
<keyword evidence="3" id="KW-1185">Reference proteome</keyword>
<dbReference type="GO" id="GO:0004062">
    <property type="term" value="F:aryl sulfotransferase activity"/>
    <property type="evidence" value="ECO:0007669"/>
    <property type="project" value="InterPro"/>
</dbReference>
<dbReference type="STRING" id="861299.J421_3505"/>